<protein>
    <submittedName>
        <fullName evidence="2">Uncharacterized protein</fullName>
    </submittedName>
</protein>
<reference evidence="3" key="1">
    <citation type="submission" date="2015-07" db="EMBL/GenBank/DDBJ databases">
        <authorList>
            <person name="Rodrigo-Torres Lidia"/>
            <person name="Arahal R.David."/>
        </authorList>
    </citation>
    <scope>NUCLEOTIDE SEQUENCE [LARGE SCALE GENOMIC DNA]</scope>
    <source>
        <strain evidence="3">CECT 4801</strain>
    </source>
</reference>
<dbReference type="Proteomes" id="UP000048926">
    <property type="component" value="Unassembled WGS sequence"/>
</dbReference>
<dbReference type="RefSeq" id="WP_187306612.1">
    <property type="nucleotide sequence ID" value="NZ_CXST01000003.1"/>
</dbReference>
<keyword evidence="3" id="KW-1185">Reference proteome</keyword>
<dbReference type="EMBL" id="CXST01000003">
    <property type="protein sequence ID" value="CTQ46101.1"/>
    <property type="molecule type" value="Genomic_DNA"/>
</dbReference>
<sequence length="58" mass="5582">MTRLVTASVALAGLAAMITLDASATPPNPYKAPKLLALGSGTAPSGGFCGALPDPAGK</sequence>
<feature type="signal peptide" evidence="1">
    <location>
        <begin position="1"/>
        <end position="24"/>
    </location>
</feature>
<accession>A0A0M6YAR4</accession>
<evidence type="ECO:0000313" key="2">
    <source>
        <dbReference type="EMBL" id="CTQ46101.1"/>
    </source>
</evidence>
<name>A0A0M6YAR4_9HYPH</name>
<proteinExistence type="predicted"/>
<evidence type="ECO:0000313" key="3">
    <source>
        <dbReference type="Proteomes" id="UP000048926"/>
    </source>
</evidence>
<dbReference type="AlphaFoldDB" id="A0A0M6YAR4"/>
<keyword evidence="1" id="KW-0732">Signal</keyword>
<feature type="chain" id="PRO_5005807662" evidence="1">
    <location>
        <begin position="25"/>
        <end position="58"/>
    </location>
</feature>
<evidence type="ECO:0000256" key="1">
    <source>
        <dbReference type="SAM" id="SignalP"/>
    </source>
</evidence>
<gene>
    <name evidence="2" type="ORF">LAL4801_04557</name>
</gene>
<organism evidence="2 3">
    <name type="scientific">Roseibium aggregatum</name>
    <dbReference type="NCBI Taxonomy" id="187304"/>
    <lineage>
        <taxon>Bacteria</taxon>
        <taxon>Pseudomonadati</taxon>
        <taxon>Pseudomonadota</taxon>
        <taxon>Alphaproteobacteria</taxon>
        <taxon>Hyphomicrobiales</taxon>
        <taxon>Stappiaceae</taxon>
        <taxon>Roseibium</taxon>
    </lineage>
</organism>